<keyword evidence="1 2" id="KW-0238">DNA-binding</keyword>
<feature type="compositionally biased region" description="Basic and acidic residues" evidence="4">
    <location>
        <begin position="284"/>
        <end position="299"/>
    </location>
</feature>
<organism evidence="5 6">
    <name type="scientific">Kocuria tytonis</name>
    <dbReference type="NCBI Taxonomy" id="2054280"/>
    <lineage>
        <taxon>Bacteria</taxon>
        <taxon>Bacillati</taxon>
        <taxon>Actinomycetota</taxon>
        <taxon>Actinomycetes</taxon>
        <taxon>Micrococcales</taxon>
        <taxon>Micrococcaceae</taxon>
        <taxon>Kocuria</taxon>
    </lineage>
</organism>
<dbReference type="CDD" id="cd04496">
    <property type="entry name" value="SSB_OBF"/>
    <property type="match status" value="1"/>
</dbReference>
<dbReference type="PROSITE" id="PS50935">
    <property type="entry name" value="SSB"/>
    <property type="match status" value="1"/>
</dbReference>
<feature type="compositionally biased region" description="Acidic residues" evidence="4">
    <location>
        <begin position="269"/>
        <end position="283"/>
    </location>
</feature>
<gene>
    <name evidence="5" type="primary">ssb</name>
    <name evidence="5" type="ORF">C1C97_002600</name>
</gene>
<sequence>MPSALHTRAADGARGLPLPRCRPGAHHGRGTRQSGRTPAPGAGHRSARRPAGRGRRRTGTARHTRDKEHPVSELITLRGFVGKDPESRLFEDGTTVARFRLATTTRRFDAATNSWHDTSTNWYTVRCFRSLAMHVMASVRCGQPVVVTGKLGINEWQSETGPRTVVQVDAAAVGHDLSFGTANFSRSGGRGQRAEGADGAQGRGATEAGAGDGDAAGDVVGGTQGERDGSEHRYRDAQSLGLSEDGFVDVTSGAVIAVAKDDHTFDGLADTDADAGDEADESADPDRSVQEREPAASAS</sequence>
<dbReference type="Gene3D" id="2.40.50.140">
    <property type="entry name" value="Nucleic acid-binding proteins"/>
    <property type="match status" value="1"/>
</dbReference>
<name>A0A495AAT9_9MICC</name>
<evidence type="ECO:0000313" key="6">
    <source>
        <dbReference type="Proteomes" id="UP000249516"/>
    </source>
</evidence>
<evidence type="ECO:0000313" key="5">
    <source>
        <dbReference type="EMBL" id="RKQ36560.1"/>
    </source>
</evidence>
<dbReference type="InterPro" id="IPR011344">
    <property type="entry name" value="ssDNA-bd"/>
</dbReference>
<feature type="compositionally biased region" description="Basic residues" evidence="4">
    <location>
        <begin position="45"/>
        <end position="62"/>
    </location>
</feature>
<evidence type="ECO:0000256" key="1">
    <source>
        <dbReference type="ARBA" id="ARBA00023125"/>
    </source>
</evidence>
<dbReference type="GO" id="GO:0006260">
    <property type="term" value="P:DNA replication"/>
    <property type="evidence" value="ECO:0007669"/>
    <property type="project" value="InterPro"/>
</dbReference>
<dbReference type="PANTHER" id="PTHR10302:SF0">
    <property type="entry name" value="SINGLE-STRANDED DNA-BINDING PROTEIN, MITOCHONDRIAL"/>
    <property type="match status" value="1"/>
</dbReference>
<dbReference type="Pfam" id="PF00436">
    <property type="entry name" value="SSB"/>
    <property type="match status" value="1"/>
</dbReference>
<feature type="region of interest" description="Disordered" evidence="4">
    <location>
        <begin position="1"/>
        <end position="69"/>
    </location>
</feature>
<dbReference type="SUPFAM" id="SSF50249">
    <property type="entry name" value="Nucleic acid-binding proteins"/>
    <property type="match status" value="1"/>
</dbReference>
<protein>
    <recommendedName>
        <fullName evidence="3">Single-stranded DNA-binding protein</fullName>
    </recommendedName>
</protein>
<dbReference type="GO" id="GO:0009295">
    <property type="term" value="C:nucleoid"/>
    <property type="evidence" value="ECO:0007669"/>
    <property type="project" value="TreeGrafter"/>
</dbReference>
<dbReference type="InterPro" id="IPR000424">
    <property type="entry name" value="Primosome_PriB/ssb"/>
</dbReference>
<evidence type="ECO:0000256" key="2">
    <source>
        <dbReference type="PROSITE-ProRule" id="PRU00252"/>
    </source>
</evidence>
<dbReference type="NCBIfam" id="TIGR00621">
    <property type="entry name" value="ssb"/>
    <property type="match status" value="1"/>
</dbReference>
<accession>A0A495AAT9</accession>
<dbReference type="AlphaFoldDB" id="A0A495AAT9"/>
<feature type="compositionally biased region" description="Basic and acidic residues" evidence="4">
    <location>
        <begin position="225"/>
        <end position="236"/>
    </location>
</feature>
<reference evidence="5 6" key="1">
    <citation type="submission" date="2018-10" db="EMBL/GenBank/DDBJ databases">
        <title>Kocuria tytouropygialis sp. nov., isolated from the uropygial gland of an American barn owl (Tyto furcata).</title>
        <authorList>
            <person name="Braun M.S."/>
            <person name="Wang E."/>
            <person name="Zimmermann S."/>
            <person name="Wagner H."/>
            <person name="Wink M."/>
        </authorList>
    </citation>
    <scope>NUCLEOTIDE SEQUENCE [LARGE SCALE GENOMIC DNA]</scope>
    <source>
        <strain evidence="5 6">442</strain>
    </source>
</reference>
<evidence type="ECO:0000256" key="4">
    <source>
        <dbReference type="SAM" id="MobiDB-lite"/>
    </source>
</evidence>
<dbReference type="PANTHER" id="PTHR10302">
    <property type="entry name" value="SINGLE-STRANDED DNA-BINDING PROTEIN"/>
    <property type="match status" value="1"/>
</dbReference>
<feature type="region of interest" description="Disordered" evidence="4">
    <location>
        <begin position="183"/>
        <end position="237"/>
    </location>
</feature>
<feature type="region of interest" description="Disordered" evidence="4">
    <location>
        <begin position="262"/>
        <end position="299"/>
    </location>
</feature>
<dbReference type="EMBL" id="PNJG02000001">
    <property type="protein sequence ID" value="RKQ36560.1"/>
    <property type="molecule type" value="Genomic_DNA"/>
</dbReference>
<proteinExistence type="predicted"/>
<dbReference type="Proteomes" id="UP000249516">
    <property type="component" value="Unassembled WGS sequence"/>
</dbReference>
<dbReference type="InterPro" id="IPR012340">
    <property type="entry name" value="NA-bd_OB-fold"/>
</dbReference>
<keyword evidence="6" id="KW-1185">Reference proteome</keyword>
<evidence type="ECO:0000256" key="3">
    <source>
        <dbReference type="RuleBase" id="RU000524"/>
    </source>
</evidence>
<comment type="caution">
    <text evidence="5">The sequence shown here is derived from an EMBL/GenBank/DDBJ whole genome shotgun (WGS) entry which is preliminary data.</text>
</comment>
<dbReference type="GO" id="GO:0003697">
    <property type="term" value="F:single-stranded DNA binding"/>
    <property type="evidence" value="ECO:0007669"/>
    <property type="project" value="InterPro"/>
</dbReference>
<feature type="compositionally biased region" description="Gly residues" evidence="4">
    <location>
        <begin position="210"/>
        <end position="224"/>
    </location>
</feature>